<feature type="coiled-coil region" evidence="1">
    <location>
        <begin position="67"/>
        <end position="94"/>
    </location>
</feature>
<keyword evidence="1" id="KW-0175">Coiled coil</keyword>
<evidence type="ECO:0000313" key="4">
    <source>
        <dbReference type="EMBL" id="CAB4548437.1"/>
    </source>
</evidence>
<dbReference type="AlphaFoldDB" id="A0A6J6CBA2"/>
<keyword evidence="3" id="KW-0812">Transmembrane</keyword>
<name>A0A6J6CBA2_9ZZZZ</name>
<dbReference type="EMBL" id="CAEZTR010000110">
    <property type="protein sequence ID" value="CAB4585552.1"/>
    <property type="molecule type" value="Genomic_DNA"/>
</dbReference>
<organism evidence="4">
    <name type="scientific">freshwater metagenome</name>
    <dbReference type="NCBI Taxonomy" id="449393"/>
    <lineage>
        <taxon>unclassified sequences</taxon>
        <taxon>metagenomes</taxon>
        <taxon>ecological metagenomes</taxon>
    </lineage>
</organism>
<evidence type="ECO:0000256" key="2">
    <source>
        <dbReference type="SAM" id="MobiDB-lite"/>
    </source>
</evidence>
<feature type="transmembrane region" description="Helical" evidence="3">
    <location>
        <begin position="44"/>
        <end position="67"/>
    </location>
</feature>
<feature type="compositionally biased region" description="Low complexity" evidence="2">
    <location>
        <begin position="144"/>
        <end position="174"/>
    </location>
</feature>
<evidence type="ECO:0000256" key="3">
    <source>
        <dbReference type="SAM" id="Phobius"/>
    </source>
</evidence>
<gene>
    <name evidence="4" type="ORF">UFOPK1495_00676</name>
    <name evidence="5" type="ORF">UFOPK1711_01491</name>
    <name evidence="6" type="ORF">UFOPK2143_00158</name>
</gene>
<proteinExistence type="predicted"/>
<feature type="region of interest" description="Disordered" evidence="2">
    <location>
        <begin position="1"/>
        <end position="23"/>
    </location>
</feature>
<evidence type="ECO:0000313" key="5">
    <source>
        <dbReference type="EMBL" id="CAB4585552.1"/>
    </source>
</evidence>
<dbReference type="EMBL" id="CAEZSU010000057">
    <property type="protein sequence ID" value="CAB4548437.1"/>
    <property type="molecule type" value="Genomic_DNA"/>
</dbReference>
<evidence type="ECO:0000256" key="1">
    <source>
        <dbReference type="SAM" id="Coils"/>
    </source>
</evidence>
<keyword evidence="3" id="KW-0472">Membrane</keyword>
<feature type="region of interest" description="Disordered" evidence="2">
    <location>
        <begin position="130"/>
        <end position="174"/>
    </location>
</feature>
<sequence length="174" mass="18531">MTSARVAAEGRRAANLRAPQESTREGLRSRLRLVDRTAPERRRIGLIAGVVGVVVVLFAIAAAQTLIISEQAHIDRVNNRIAEAETRAELLRVELAQLQSPQNITTAATTKLGMIPSPTPVYLQPKMTDDARAAEMPPAPTPKAAPKATATTVAPKTTPTTVAKATTPTTAVKR</sequence>
<reference evidence="4" key="1">
    <citation type="submission" date="2020-05" db="EMBL/GenBank/DDBJ databases">
        <authorList>
            <person name="Chiriac C."/>
            <person name="Salcher M."/>
            <person name="Ghai R."/>
            <person name="Kavagutti S V."/>
        </authorList>
    </citation>
    <scope>NUCLEOTIDE SEQUENCE</scope>
</reference>
<protein>
    <submittedName>
        <fullName evidence="4">Unannotated protein</fullName>
    </submittedName>
</protein>
<dbReference type="EMBL" id="CAEZVV010000004">
    <property type="protein sequence ID" value="CAB4634928.1"/>
    <property type="molecule type" value="Genomic_DNA"/>
</dbReference>
<evidence type="ECO:0000313" key="6">
    <source>
        <dbReference type="EMBL" id="CAB4634928.1"/>
    </source>
</evidence>
<accession>A0A6J6CBA2</accession>
<keyword evidence="3" id="KW-1133">Transmembrane helix</keyword>